<feature type="transmembrane region" description="Helical" evidence="1">
    <location>
        <begin position="75"/>
        <end position="98"/>
    </location>
</feature>
<keyword evidence="1" id="KW-0472">Membrane</keyword>
<feature type="transmembrane region" description="Helical" evidence="1">
    <location>
        <begin position="327"/>
        <end position="347"/>
    </location>
</feature>
<feature type="transmembrane region" description="Helical" evidence="1">
    <location>
        <begin position="295"/>
        <end position="315"/>
    </location>
</feature>
<evidence type="ECO:0000313" key="2">
    <source>
        <dbReference type="EMBL" id="XCJ74596.1"/>
    </source>
</evidence>
<dbReference type="PANTHER" id="PTHR41983">
    <property type="entry name" value="SHORT-CHAIN FATTY ACID TRANSPORTER-RELATED"/>
    <property type="match status" value="1"/>
</dbReference>
<gene>
    <name evidence="2" type="ORF">ABII15_33525</name>
</gene>
<protein>
    <submittedName>
        <fullName evidence="2">TIGR00366 family protein</fullName>
    </submittedName>
</protein>
<accession>A0AAU8J2B2</accession>
<feature type="transmembrane region" description="Helical" evidence="1">
    <location>
        <begin position="118"/>
        <end position="144"/>
    </location>
</feature>
<dbReference type="KEGG" id="stac:ABII15_33525"/>
<feature type="transmembrane region" description="Helical" evidence="1">
    <location>
        <begin position="452"/>
        <end position="474"/>
    </location>
</feature>
<keyword evidence="1" id="KW-1133">Transmembrane helix</keyword>
<feature type="transmembrane region" description="Helical" evidence="1">
    <location>
        <begin position="156"/>
        <end position="175"/>
    </location>
</feature>
<reference evidence="2" key="1">
    <citation type="submission" date="2024-06" db="EMBL/GenBank/DDBJ databases">
        <title>Streptomyces sp. strain HUAS MG91 genome sequences.</title>
        <authorList>
            <person name="Mo P."/>
        </authorList>
    </citation>
    <scope>NUCLEOTIDE SEQUENCE</scope>
    <source>
        <strain evidence="2">HUAS MG91</strain>
    </source>
</reference>
<dbReference type="PANTHER" id="PTHR41983:SF2">
    <property type="entry name" value="SHORT-CHAIN FATTY ACID TRANSPORTER-RELATED"/>
    <property type="match status" value="1"/>
</dbReference>
<feature type="transmembrane region" description="Helical" evidence="1">
    <location>
        <begin position="264"/>
        <end position="283"/>
    </location>
</feature>
<feature type="transmembrane region" description="Helical" evidence="1">
    <location>
        <begin position="208"/>
        <end position="230"/>
    </location>
</feature>
<keyword evidence="1" id="KW-0812">Transmembrane</keyword>
<dbReference type="Pfam" id="PF02667">
    <property type="entry name" value="SCFA_trans"/>
    <property type="match status" value="1"/>
</dbReference>
<evidence type="ECO:0000256" key="1">
    <source>
        <dbReference type="SAM" id="Phobius"/>
    </source>
</evidence>
<dbReference type="GO" id="GO:0005886">
    <property type="term" value="C:plasma membrane"/>
    <property type="evidence" value="ECO:0007669"/>
    <property type="project" value="TreeGrafter"/>
</dbReference>
<sequence>MSTAPRVGARPAAGPEDGGRDGLLARWALRFAGFVEKWFPDAFVFALAAVVVVAVAALAFGAAPTEVADTFSTGFWDLIPFTMQMSLVVVTGFVLASSPPADRLIERLAAIPRTGRGGVAFIAAMGLSASLVNWGFGMVFAALLAKAMARRRELALDYRAAAAAAFMGIGGLWALGLSSSAAQLQANPASLPPKLLSVTGVIPFRETIFLWQSLVVALVVFVMGVGIAYLSAPRARHAVTAPDLGVDLDDRPEPLPPRTRPGEWLEYSPVLPLFIGALVLGWLTRELAAHDPIQVISSLNTYNLLFLTLGLLLHWRPRGFLRAVAKAVPACGGILIQFPFYAGIAGIMTKAANGEGFTLAHYISEGFVGIASSSTFGLVVGIYSAVLGVFVPSGGGKWIIEAPYVMDAANDLHYHLGWTVQIYNAAEALPNLVNPFWMLPVLGILGLRARHVVGFTAVQLVIQLPVVLGLMWLLGTTLGYQPPVQP</sequence>
<dbReference type="RefSeq" id="WP_353946034.1">
    <property type="nucleotide sequence ID" value="NZ_CP159534.1"/>
</dbReference>
<feature type="transmembrane region" description="Helical" evidence="1">
    <location>
        <begin position="367"/>
        <end position="391"/>
    </location>
</feature>
<proteinExistence type="predicted"/>
<dbReference type="AlphaFoldDB" id="A0AAU8J2B2"/>
<name>A0AAU8J2B2_9ACTN</name>
<feature type="transmembrane region" description="Helical" evidence="1">
    <location>
        <begin position="42"/>
        <end position="63"/>
    </location>
</feature>
<organism evidence="2">
    <name type="scientific">Streptomyces tabacisoli</name>
    <dbReference type="NCBI Taxonomy" id="3156398"/>
    <lineage>
        <taxon>Bacteria</taxon>
        <taxon>Bacillati</taxon>
        <taxon>Actinomycetota</taxon>
        <taxon>Actinomycetes</taxon>
        <taxon>Kitasatosporales</taxon>
        <taxon>Streptomycetaceae</taxon>
        <taxon>Streptomyces</taxon>
    </lineage>
</organism>
<dbReference type="InterPro" id="IPR006160">
    <property type="entry name" value="SCFA_transpt_AtoE"/>
</dbReference>
<dbReference type="EMBL" id="CP159534">
    <property type="protein sequence ID" value="XCJ74596.1"/>
    <property type="molecule type" value="Genomic_DNA"/>
</dbReference>